<dbReference type="KEGG" id="wms:ID128_00080"/>
<evidence type="ECO:0000313" key="3">
    <source>
        <dbReference type="Proteomes" id="UP000516514"/>
    </source>
</evidence>
<proteinExistence type="predicted"/>
<dbReference type="AlphaFoldDB" id="A0A7L7YM61"/>
<evidence type="ECO:0000313" key="2">
    <source>
        <dbReference type="EMBL" id="QOD38332.1"/>
    </source>
</evidence>
<protein>
    <submittedName>
        <fullName evidence="2">Uncharacterized protein</fullName>
    </submittedName>
</protein>
<feature type="transmembrane region" description="Helical" evidence="1">
    <location>
        <begin position="48"/>
        <end position="76"/>
    </location>
</feature>
<keyword evidence="3" id="KW-1185">Reference proteome</keyword>
<organism evidence="2 3">
    <name type="scientific">Candidatus Wolbachia massiliensis</name>
    <dbReference type="NCBI Taxonomy" id="1845000"/>
    <lineage>
        <taxon>Bacteria</taxon>
        <taxon>Pseudomonadati</taxon>
        <taxon>Pseudomonadota</taxon>
        <taxon>Alphaproteobacteria</taxon>
        <taxon>Rickettsiales</taxon>
        <taxon>Anaplasmataceae</taxon>
        <taxon>Wolbachieae</taxon>
        <taxon>Wolbachia</taxon>
    </lineage>
</organism>
<reference evidence="2 3" key="1">
    <citation type="submission" date="2020-09" db="EMBL/GenBank/DDBJ databases">
        <title>An Earliest Endosymbiont, Wolbachia massiliensis sp. nov., Strain PL13 From the Bed Bug (Cimex hemipterius), Type strain of a New supergroup T.</title>
        <authorList>
            <person name="Laidoudi Y."/>
            <person name="Levasseur A."/>
            <person name="Medkour H."/>
            <person name="Maaloum M."/>
            <person name="BenKhedher M."/>
            <person name="Sambou M."/>
            <person name="Bassene H."/>
            <person name="Davoust B."/>
            <person name="Fenollar F."/>
            <person name="Raoult D."/>
            <person name="Mediannikov O."/>
        </authorList>
    </citation>
    <scope>NUCLEOTIDE SEQUENCE [LARGE SCALE GENOMIC DNA]</scope>
    <source>
        <strain evidence="2 3">PL13</strain>
    </source>
</reference>
<keyword evidence="1" id="KW-0472">Membrane</keyword>
<evidence type="ECO:0000256" key="1">
    <source>
        <dbReference type="SAM" id="Phobius"/>
    </source>
</evidence>
<dbReference type="RefSeq" id="WP_191111132.1">
    <property type="nucleotide sequence ID" value="NZ_CP061738.1"/>
</dbReference>
<dbReference type="Proteomes" id="UP000516514">
    <property type="component" value="Chromosome"/>
</dbReference>
<sequence>MSTFKNHSGQFHKTNTALVALTSLYIVGAAVALSSPYWASSTPVLAPLAAFAATPLGMGILATVAVALIGLAVYAISRNNKISEEKVPKITKDGLLITRDVFEEMKANNQVKDNQGNVKEGQYYIDFSLGDKSYRVIIGDKFTKEQGNTLLFNINSLIVKDGDKSTEIKDADKILAELGLDKEGAKEVNPYLCSVVVEQPAQEQKK</sequence>
<accession>A0A7L7YM61</accession>
<keyword evidence="1" id="KW-1133">Transmembrane helix</keyword>
<keyword evidence="1" id="KW-0812">Transmembrane</keyword>
<gene>
    <name evidence="2" type="ORF">ID128_00080</name>
</gene>
<dbReference type="EMBL" id="CP061738">
    <property type="protein sequence ID" value="QOD38332.1"/>
    <property type="molecule type" value="Genomic_DNA"/>
</dbReference>
<name>A0A7L7YM61_9RICK</name>